<dbReference type="GO" id="GO:0004803">
    <property type="term" value="F:transposase activity"/>
    <property type="evidence" value="ECO:0007669"/>
    <property type="project" value="InterPro"/>
</dbReference>
<feature type="domain" description="Transposase IS116/IS110/IS902 C-terminal" evidence="2">
    <location>
        <begin position="210"/>
        <end position="294"/>
    </location>
</feature>
<evidence type="ECO:0000313" key="4">
    <source>
        <dbReference type="Proteomes" id="UP000315400"/>
    </source>
</evidence>
<evidence type="ECO:0000259" key="2">
    <source>
        <dbReference type="Pfam" id="PF02371"/>
    </source>
</evidence>
<comment type="caution">
    <text evidence="3">The sequence shown here is derived from an EMBL/GenBank/DDBJ whole genome shotgun (WGS) entry which is preliminary data.</text>
</comment>
<dbReference type="NCBIfam" id="NF033542">
    <property type="entry name" value="transpos_IS110"/>
    <property type="match status" value="1"/>
</dbReference>
<sequence length="335" mass="37993">MSLYCGIDLHSNNHVVVVIDGKDKRLVERRVPNDLGATLSVLEPFREDVLAVAVESTYNWYWLVDGLADHGYSTRLVNTAAVQQYSGLKYSGDRHDAFWLAHLMRLGILPTGYICPREIREVRDLLRKRLGLVRERARNLTLVQNILGRELGHRVATAQVRNILHADEQFRPAVRTAIAANLAVIETLDTVIAGIQGQVLEVIKPTPRHKQLKTLCGVGDVLAPTIALETGEIERFKSVGNYSSYCRVVESRRESNERKKGEGNKKCGNRYLAWAFSEAAHFAVRYNDRARRFFDRKAARRNRMVAIRAVAHKLARAAYFVQRDKVPFDAMKLFG</sequence>
<dbReference type="GO" id="GO:0003677">
    <property type="term" value="F:DNA binding"/>
    <property type="evidence" value="ECO:0007669"/>
    <property type="project" value="InterPro"/>
</dbReference>
<dbReference type="PANTHER" id="PTHR33055:SF15">
    <property type="entry name" value="TRANSPOSASE-RELATED"/>
    <property type="match status" value="1"/>
</dbReference>
<gene>
    <name evidence="3" type="ORF">FKY71_17415</name>
</gene>
<evidence type="ECO:0000313" key="3">
    <source>
        <dbReference type="EMBL" id="TQE94924.1"/>
    </source>
</evidence>
<proteinExistence type="predicted"/>
<protein>
    <submittedName>
        <fullName evidence="3">IS110 family transposase</fullName>
    </submittedName>
</protein>
<evidence type="ECO:0000259" key="1">
    <source>
        <dbReference type="Pfam" id="PF01548"/>
    </source>
</evidence>
<dbReference type="AlphaFoldDB" id="A0A540VDU7"/>
<dbReference type="PANTHER" id="PTHR33055">
    <property type="entry name" value="TRANSPOSASE FOR INSERTION SEQUENCE ELEMENT IS1111A"/>
    <property type="match status" value="1"/>
</dbReference>
<feature type="domain" description="Transposase IS110-like N-terminal" evidence="1">
    <location>
        <begin position="5"/>
        <end position="147"/>
    </location>
</feature>
<dbReference type="GO" id="GO:0006313">
    <property type="term" value="P:DNA transposition"/>
    <property type="evidence" value="ECO:0007669"/>
    <property type="project" value="InterPro"/>
</dbReference>
<accession>A0A540VDU7</accession>
<dbReference type="EMBL" id="VIFK01000401">
    <property type="protein sequence ID" value="TQE94924.1"/>
    <property type="molecule type" value="Genomic_DNA"/>
</dbReference>
<dbReference type="InterPro" id="IPR003346">
    <property type="entry name" value="Transposase_20"/>
</dbReference>
<dbReference type="Pfam" id="PF02371">
    <property type="entry name" value="Transposase_20"/>
    <property type="match status" value="1"/>
</dbReference>
<dbReference type="InterPro" id="IPR002525">
    <property type="entry name" value="Transp_IS110-like_N"/>
</dbReference>
<organism evidence="3 4">
    <name type="scientific">Spiribacter salinus</name>
    <dbReference type="NCBI Taxonomy" id="1335746"/>
    <lineage>
        <taxon>Bacteria</taxon>
        <taxon>Pseudomonadati</taxon>
        <taxon>Pseudomonadota</taxon>
        <taxon>Gammaproteobacteria</taxon>
        <taxon>Chromatiales</taxon>
        <taxon>Ectothiorhodospiraceae</taxon>
        <taxon>Spiribacter</taxon>
    </lineage>
</organism>
<dbReference type="Pfam" id="PF01548">
    <property type="entry name" value="DEDD_Tnp_IS110"/>
    <property type="match status" value="1"/>
</dbReference>
<dbReference type="InterPro" id="IPR047650">
    <property type="entry name" value="Transpos_IS110"/>
</dbReference>
<name>A0A540VDU7_9GAMM</name>
<dbReference type="Proteomes" id="UP000315400">
    <property type="component" value="Unassembled WGS sequence"/>
</dbReference>
<reference evidence="3 4" key="1">
    <citation type="submission" date="2019-06" db="EMBL/GenBank/DDBJ databases">
        <title>Metagenome assembled Genome of Spiribacter salinus SL48-SHIP from the microbial mat of Salt Lake 48 (Novosibirsk region, Russia).</title>
        <authorList>
            <person name="Shipova A."/>
            <person name="Rozanov A.S."/>
            <person name="Bryanskaya A.V."/>
            <person name="Peltek S.E."/>
        </authorList>
    </citation>
    <scope>NUCLEOTIDE SEQUENCE [LARGE SCALE GENOMIC DNA]</scope>
    <source>
        <strain evidence="3">SL48-SHIP-2</strain>
    </source>
</reference>